<organism evidence="1 2">
    <name type="scientific">Chionoecetes opilio</name>
    <name type="common">Atlantic snow crab</name>
    <name type="synonym">Cancer opilio</name>
    <dbReference type="NCBI Taxonomy" id="41210"/>
    <lineage>
        <taxon>Eukaryota</taxon>
        <taxon>Metazoa</taxon>
        <taxon>Ecdysozoa</taxon>
        <taxon>Arthropoda</taxon>
        <taxon>Crustacea</taxon>
        <taxon>Multicrustacea</taxon>
        <taxon>Malacostraca</taxon>
        <taxon>Eumalacostraca</taxon>
        <taxon>Eucarida</taxon>
        <taxon>Decapoda</taxon>
        <taxon>Pleocyemata</taxon>
        <taxon>Brachyura</taxon>
        <taxon>Eubrachyura</taxon>
        <taxon>Majoidea</taxon>
        <taxon>Majidae</taxon>
        <taxon>Chionoecetes</taxon>
    </lineage>
</organism>
<dbReference type="AlphaFoldDB" id="A0A8J4Y135"/>
<accession>A0A8J4Y135</accession>
<protein>
    <submittedName>
        <fullName evidence="1">Uncharacterized protein</fullName>
    </submittedName>
</protein>
<evidence type="ECO:0000313" key="1">
    <source>
        <dbReference type="EMBL" id="KAG0718258.1"/>
    </source>
</evidence>
<keyword evidence="2" id="KW-1185">Reference proteome</keyword>
<comment type="caution">
    <text evidence="1">The sequence shown here is derived from an EMBL/GenBank/DDBJ whole genome shotgun (WGS) entry which is preliminary data.</text>
</comment>
<proteinExistence type="predicted"/>
<dbReference type="Proteomes" id="UP000770661">
    <property type="component" value="Unassembled WGS sequence"/>
</dbReference>
<gene>
    <name evidence="1" type="ORF">GWK47_052781</name>
</gene>
<sequence length="201" mass="21617">MSSSCWCITGAGEHWPMKYICMLGTQGNSSQRNDSYLFTISVPNSAKQHAGHYQPCMLCQDVTRQVSHLQVNTDLESELAYSALTKNSDALQGLEAFQDVPTFLDTARRFVLLMHAGSHHPACTAGGAEGGDTHYAPHDVTISLPHAVTAVRRRNKINSSLLPSARELLAGSLRMLGSSGMAQAAYPTTLVTLQSLASVAN</sequence>
<reference evidence="1" key="1">
    <citation type="submission" date="2020-07" db="EMBL/GenBank/DDBJ databases">
        <title>The High-quality genome of the commercially important snow crab, Chionoecetes opilio.</title>
        <authorList>
            <person name="Jeong J.-H."/>
            <person name="Ryu S."/>
        </authorList>
    </citation>
    <scope>NUCLEOTIDE SEQUENCE</scope>
    <source>
        <strain evidence="1">MADBK_172401_WGS</strain>
        <tissue evidence="1">Digestive gland</tissue>
    </source>
</reference>
<dbReference type="EMBL" id="JACEEZ010016334">
    <property type="protein sequence ID" value="KAG0718258.1"/>
    <property type="molecule type" value="Genomic_DNA"/>
</dbReference>
<evidence type="ECO:0000313" key="2">
    <source>
        <dbReference type="Proteomes" id="UP000770661"/>
    </source>
</evidence>
<name>A0A8J4Y135_CHIOP</name>